<name>A0A2H3L101_9CHLR</name>
<evidence type="ECO:0000313" key="8">
    <source>
        <dbReference type="EMBL" id="PDV98337.1"/>
    </source>
</evidence>
<dbReference type="OrthoDB" id="9787019at2"/>
<feature type="domain" description="HTH luxR-type" evidence="6">
    <location>
        <begin position="157"/>
        <end position="222"/>
    </location>
</feature>
<dbReference type="Proteomes" id="UP000220922">
    <property type="component" value="Unassembled WGS sequence"/>
</dbReference>
<keyword evidence="2" id="KW-0805">Transcription regulation</keyword>
<dbReference type="SMART" id="SM00448">
    <property type="entry name" value="REC"/>
    <property type="match status" value="1"/>
</dbReference>
<dbReference type="PRINTS" id="PR00038">
    <property type="entry name" value="HTHLUXR"/>
</dbReference>
<dbReference type="EMBL" id="LYXE01000103">
    <property type="protein sequence ID" value="PDV98337.1"/>
    <property type="molecule type" value="Genomic_DNA"/>
</dbReference>
<gene>
    <name evidence="8" type="ORF">A9Q02_15755</name>
</gene>
<dbReference type="Gene3D" id="3.40.50.2300">
    <property type="match status" value="1"/>
</dbReference>
<comment type="caution">
    <text evidence="8">The sequence shown here is derived from an EMBL/GenBank/DDBJ whole genome shotgun (WGS) entry which is preliminary data.</text>
</comment>
<keyword evidence="1 5" id="KW-0597">Phosphoprotein</keyword>
<dbReference type="SUPFAM" id="SSF46894">
    <property type="entry name" value="C-terminal effector domain of the bipartite response regulators"/>
    <property type="match status" value="1"/>
</dbReference>
<dbReference type="GO" id="GO:0006355">
    <property type="term" value="P:regulation of DNA-templated transcription"/>
    <property type="evidence" value="ECO:0007669"/>
    <property type="project" value="InterPro"/>
</dbReference>
<evidence type="ECO:0000313" key="9">
    <source>
        <dbReference type="Proteomes" id="UP000220922"/>
    </source>
</evidence>
<evidence type="ECO:0000256" key="1">
    <source>
        <dbReference type="ARBA" id="ARBA00022553"/>
    </source>
</evidence>
<dbReference type="CDD" id="cd06170">
    <property type="entry name" value="LuxR_C_like"/>
    <property type="match status" value="1"/>
</dbReference>
<sequence length="238" mass="26516">MLNPIRVLIIDDHPLFRQGIRWSLSDAADIEVVGEAENGQEALKLTELLHPDVVLVDINLPGLNGLEVARVIKRRAPRMGIIVLSVYEDDDQLFQAIKVGASAYSSKDVHPEKLRLYIREVALGKYLINDVVLARPVVASRVLHQFRELASSEDEQTSALFAPLTSREIEILDCIARGLSNKEIASELNISSQTVKNHITSILSKLQVNDRTMAVIYAIKRGWIKMGYNAEDEPAPAE</sequence>
<accession>A0A2H3L101</accession>
<dbReference type="SMART" id="SM00421">
    <property type="entry name" value="HTH_LUXR"/>
    <property type="match status" value="1"/>
</dbReference>
<dbReference type="PANTHER" id="PTHR43214">
    <property type="entry name" value="TWO-COMPONENT RESPONSE REGULATOR"/>
    <property type="match status" value="1"/>
</dbReference>
<evidence type="ECO:0000256" key="2">
    <source>
        <dbReference type="ARBA" id="ARBA00023015"/>
    </source>
</evidence>
<dbReference type="InterPro" id="IPR011006">
    <property type="entry name" value="CheY-like_superfamily"/>
</dbReference>
<dbReference type="RefSeq" id="WP_097653590.1">
    <property type="nucleotide sequence ID" value="NZ_LYXE01000103.1"/>
</dbReference>
<proteinExistence type="predicted"/>
<dbReference type="SUPFAM" id="SSF52172">
    <property type="entry name" value="CheY-like"/>
    <property type="match status" value="1"/>
</dbReference>
<dbReference type="GO" id="GO:0000160">
    <property type="term" value="P:phosphorelay signal transduction system"/>
    <property type="evidence" value="ECO:0007669"/>
    <property type="project" value="InterPro"/>
</dbReference>
<dbReference type="InterPro" id="IPR001789">
    <property type="entry name" value="Sig_transdc_resp-reg_receiver"/>
</dbReference>
<evidence type="ECO:0000256" key="4">
    <source>
        <dbReference type="ARBA" id="ARBA00023163"/>
    </source>
</evidence>
<dbReference type="InterPro" id="IPR000792">
    <property type="entry name" value="Tscrpt_reg_LuxR_C"/>
</dbReference>
<dbReference type="Pfam" id="PF00196">
    <property type="entry name" value="GerE"/>
    <property type="match status" value="1"/>
</dbReference>
<dbReference type="GO" id="GO:0003677">
    <property type="term" value="F:DNA binding"/>
    <property type="evidence" value="ECO:0007669"/>
    <property type="project" value="UniProtKB-KW"/>
</dbReference>
<organism evidence="8 9">
    <name type="scientific">Candidatus Chloroploca asiatica</name>
    <dbReference type="NCBI Taxonomy" id="1506545"/>
    <lineage>
        <taxon>Bacteria</taxon>
        <taxon>Bacillati</taxon>
        <taxon>Chloroflexota</taxon>
        <taxon>Chloroflexia</taxon>
        <taxon>Chloroflexales</taxon>
        <taxon>Chloroflexineae</taxon>
        <taxon>Oscillochloridaceae</taxon>
        <taxon>Candidatus Chloroploca</taxon>
    </lineage>
</organism>
<keyword evidence="9" id="KW-1185">Reference proteome</keyword>
<evidence type="ECO:0000259" key="6">
    <source>
        <dbReference type="PROSITE" id="PS50043"/>
    </source>
</evidence>
<dbReference type="InterPro" id="IPR039420">
    <property type="entry name" value="WalR-like"/>
</dbReference>
<dbReference type="PROSITE" id="PS50043">
    <property type="entry name" value="HTH_LUXR_2"/>
    <property type="match status" value="1"/>
</dbReference>
<feature type="modified residue" description="4-aspartylphosphate" evidence="5">
    <location>
        <position position="57"/>
    </location>
</feature>
<evidence type="ECO:0000256" key="5">
    <source>
        <dbReference type="PROSITE-ProRule" id="PRU00169"/>
    </source>
</evidence>
<dbReference type="PROSITE" id="PS00622">
    <property type="entry name" value="HTH_LUXR_1"/>
    <property type="match status" value="1"/>
</dbReference>
<keyword evidence="4" id="KW-0804">Transcription</keyword>
<dbReference type="AlphaFoldDB" id="A0A2H3L101"/>
<dbReference type="InterPro" id="IPR058245">
    <property type="entry name" value="NreC/VraR/RcsB-like_REC"/>
</dbReference>
<dbReference type="CDD" id="cd17535">
    <property type="entry name" value="REC_NarL-like"/>
    <property type="match status" value="1"/>
</dbReference>
<dbReference type="InterPro" id="IPR016032">
    <property type="entry name" value="Sig_transdc_resp-reg_C-effctor"/>
</dbReference>
<dbReference type="PANTHER" id="PTHR43214:SF24">
    <property type="entry name" value="TRANSCRIPTIONAL REGULATORY PROTEIN NARL-RELATED"/>
    <property type="match status" value="1"/>
</dbReference>
<evidence type="ECO:0000256" key="3">
    <source>
        <dbReference type="ARBA" id="ARBA00023125"/>
    </source>
</evidence>
<evidence type="ECO:0000259" key="7">
    <source>
        <dbReference type="PROSITE" id="PS50110"/>
    </source>
</evidence>
<reference evidence="8 9" key="1">
    <citation type="submission" date="2016-05" db="EMBL/GenBank/DDBJ databases">
        <authorList>
            <person name="Lavstsen T."/>
            <person name="Jespersen J.S."/>
        </authorList>
    </citation>
    <scope>NUCLEOTIDE SEQUENCE [LARGE SCALE GENOMIC DNA]</scope>
    <source>
        <strain evidence="8 9">B7-9</strain>
    </source>
</reference>
<dbReference type="Pfam" id="PF00072">
    <property type="entry name" value="Response_reg"/>
    <property type="match status" value="1"/>
</dbReference>
<dbReference type="PROSITE" id="PS50110">
    <property type="entry name" value="RESPONSE_REGULATORY"/>
    <property type="match status" value="1"/>
</dbReference>
<protein>
    <submittedName>
        <fullName evidence="8">DNA-binding response regulator</fullName>
    </submittedName>
</protein>
<keyword evidence="3 8" id="KW-0238">DNA-binding</keyword>
<feature type="domain" description="Response regulatory" evidence="7">
    <location>
        <begin position="6"/>
        <end position="122"/>
    </location>
</feature>